<dbReference type="InterPro" id="IPR011010">
    <property type="entry name" value="DNA_brk_join_enz"/>
</dbReference>
<dbReference type="Pfam" id="PF00589">
    <property type="entry name" value="Phage_integrase"/>
    <property type="match status" value="1"/>
</dbReference>
<dbReference type="EMBL" id="WIWF01000140">
    <property type="protein sequence ID" value="MQT77248.1"/>
    <property type="molecule type" value="Genomic_DNA"/>
</dbReference>
<feature type="domain" description="Tyr recombinase" evidence="5">
    <location>
        <begin position="157"/>
        <end position="360"/>
    </location>
</feature>
<comment type="similarity">
    <text evidence="1">Belongs to the 'phage' integrase family.</text>
</comment>
<evidence type="ECO:0000313" key="7">
    <source>
        <dbReference type="Proteomes" id="UP000447574"/>
    </source>
</evidence>
<proteinExistence type="inferred from homology"/>
<protein>
    <submittedName>
        <fullName evidence="6">Tyrosine-type recombinase/integrase</fullName>
    </submittedName>
</protein>
<evidence type="ECO:0000259" key="5">
    <source>
        <dbReference type="PROSITE" id="PS51898"/>
    </source>
</evidence>
<dbReference type="Proteomes" id="UP000447574">
    <property type="component" value="Unassembled WGS sequence"/>
</dbReference>
<dbReference type="InterPro" id="IPR013762">
    <property type="entry name" value="Integrase-like_cat_sf"/>
</dbReference>
<dbReference type="GO" id="GO:0006310">
    <property type="term" value="P:DNA recombination"/>
    <property type="evidence" value="ECO:0007669"/>
    <property type="project" value="UniProtKB-KW"/>
</dbReference>
<dbReference type="CDD" id="cd00397">
    <property type="entry name" value="DNA_BRE_C"/>
    <property type="match status" value="1"/>
</dbReference>
<dbReference type="GO" id="GO:0003677">
    <property type="term" value="F:DNA binding"/>
    <property type="evidence" value="ECO:0007669"/>
    <property type="project" value="UniProtKB-KW"/>
</dbReference>
<keyword evidence="2" id="KW-0229">DNA integration</keyword>
<dbReference type="InterPro" id="IPR010998">
    <property type="entry name" value="Integrase_recombinase_N"/>
</dbReference>
<evidence type="ECO:0000256" key="2">
    <source>
        <dbReference type="ARBA" id="ARBA00022908"/>
    </source>
</evidence>
<dbReference type="GO" id="GO:0015074">
    <property type="term" value="P:DNA integration"/>
    <property type="evidence" value="ECO:0007669"/>
    <property type="project" value="UniProtKB-KW"/>
</dbReference>
<keyword evidence="4" id="KW-0233">DNA recombination</keyword>
<accession>A0A7X1WZB6</accession>
<dbReference type="PANTHER" id="PTHR30349">
    <property type="entry name" value="PHAGE INTEGRASE-RELATED"/>
    <property type="match status" value="1"/>
</dbReference>
<gene>
    <name evidence="6" type="ORF">GHO37_23600</name>
</gene>
<sequence length="366" mass="41769">MATMIRVSFRSAADPGLARLKHPVPQFFSEKAWPYVTENLYLRSKCKSLSAKSIMTVAEHLKEFLQWRELNDIAIEDITDTNFEYFIEAQCAHISKRGMPLSWNTVNSRVAGSHRFLIWCKENNFNSRIEAEITPSLKYGRRGEYRIKGHPARELKGLTRFLLIDDALEFIRVLGATSGANEHCSQRNILVAKLMLQCGLRVSEAINFPAFDLPEIVSSGHSTPARIVGKGEKPRVILIPNRLLSDLWTYADIIRARILEKCEPSSSVRELFLSEYGRPITINWMEKLFARTAAVMGLHVVPHALRHTYGTYHYFHNKDIVFLAKLMGHESASTTERFYVHVAKLISYTGSYEELQLEVDNMCAGM</sequence>
<dbReference type="InterPro" id="IPR050090">
    <property type="entry name" value="Tyrosine_recombinase_XerCD"/>
</dbReference>
<dbReference type="InterPro" id="IPR002104">
    <property type="entry name" value="Integrase_catalytic"/>
</dbReference>
<name>A0A7X1WZB6_9PSED</name>
<evidence type="ECO:0000256" key="4">
    <source>
        <dbReference type="ARBA" id="ARBA00023172"/>
    </source>
</evidence>
<evidence type="ECO:0000256" key="1">
    <source>
        <dbReference type="ARBA" id="ARBA00008857"/>
    </source>
</evidence>
<comment type="caution">
    <text evidence="6">The sequence shown here is derived from an EMBL/GenBank/DDBJ whole genome shotgun (WGS) entry which is preliminary data.</text>
</comment>
<dbReference type="PROSITE" id="PS51898">
    <property type="entry name" value="TYR_RECOMBINASE"/>
    <property type="match status" value="1"/>
</dbReference>
<organism evidence="6 7">
    <name type="scientific">Pseudomonas helleri</name>
    <dbReference type="NCBI Taxonomy" id="1608996"/>
    <lineage>
        <taxon>Bacteria</taxon>
        <taxon>Pseudomonadati</taxon>
        <taxon>Pseudomonadota</taxon>
        <taxon>Gammaproteobacteria</taxon>
        <taxon>Pseudomonadales</taxon>
        <taxon>Pseudomonadaceae</taxon>
        <taxon>Pseudomonas</taxon>
    </lineage>
</organism>
<evidence type="ECO:0000256" key="3">
    <source>
        <dbReference type="ARBA" id="ARBA00023125"/>
    </source>
</evidence>
<evidence type="ECO:0000313" key="6">
    <source>
        <dbReference type="EMBL" id="MQT77248.1"/>
    </source>
</evidence>
<dbReference type="PANTHER" id="PTHR30349:SF64">
    <property type="entry name" value="PROPHAGE INTEGRASE INTD-RELATED"/>
    <property type="match status" value="1"/>
</dbReference>
<dbReference type="Gene3D" id="1.10.443.10">
    <property type="entry name" value="Intergrase catalytic core"/>
    <property type="match status" value="1"/>
</dbReference>
<keyword evidence="3" id="KW-0238">DNA-binding</keyword>
<dbReference type="SUPFAM" id="SSF56349">
    <property type="entry name" value="DNA breaking-rejoining enzymes"/>
    <property type="match status" value="1"/>
</dbReference>
<reference evidence="6 7" key="1">
    <citation type="submission" date="2019-10" db="EMBL/GenBank/DDBJ databases">
        <title>Evaluation of single-gene subtyping targets for Pseudomonas.</title>
        <authorList>
            <person name="Reichler S.J."/>
            <person name="Orsi R.H."/>
            <person name="Wiedmann M."/>
            <person name="Martin N.H."/>
            <person name="Murphy S.I."/>
        </authorList>
    </citation>
    <scope>NUCLEOTIDE SEQUENCE [LARGE SCALE GENOMIC DNA]</scope>
    <source>
        <strain evidence="6 7">FSL R10-2932</strain>
    </source>
</reference>
<dbReference type="RefSeq" id="WP_153438952.1">
    <property type="nucleotide sequence ID" value="NZ_WIWF01000140.1"/>
</dbReference>
<dbReference type="Gene3D" id="1.10.150.130">
    <property type="match status" value="1"/>
</dbReference>
<dbReference type="AlphaFoldDB" id="A0A7X1WZB6"/>